<accession>A0ABX0GZN4</accession>
<dbReference type="RefSeq" id="WP_166283147.1">
    <property type="nucleotide sequence ID" value="NZ_JAANNP010000015.1"/>
</dbReference>
<reference evidence="1 2" key="1">
    <citation type="submission" date="2020-03" db="EMBL/GenBank/DDBJ databases">
        <title>Two novel Motilibacter sp.</title>
        <authorList>
            <person name="Liu S."/>
        </authorList>
    </citation>
    <scope>NUCLEOTIDE SEQUENCE [LARGE SCALE GENOMIC DNA]</scope>
    <source>
        <strain evidence="1 2">E257</strain>
    </source>
</reference>
<dbReference type="Proteomes" id="UP000800981">
    <property type="component" value="Unassembled WGS sequence"/>
</dbReference>
<protein>
    <submittedName>
        <fullName evidence="1">Uncharacterized protein</fullName>
    </submittedName>
</protein>
<sequence>MTEISPLALLERAERALQAATLWTATGREDGVEVEAGRRGQTQWMGWGEGRPQVLIHDDVVLVRGDWAWSSATMHATEEQFGAVLQGRWMRFPLKRTLRENPDLLPAAKILARMEAADHELAGLCEVAGQECAQVVTTDTFWTFDGEATAPLEVTERTTWTVRLADVAVMSGEGENGGFQIAFDYRRADAPRIPAPSEVVDEAEVTAALQPKRRARGARRAATRLEVTVSGPLDLDDGAEETPWTVEVSGLAEALGAAHELEVQSDVLAALQKADPALADRVAFDSERSAMVVRCETEQDAHAVAELLQRRTGS</sequence>
<name>A0ABX0GZN4_9ACTN</name>
<proteinExistence type="predicted"/>
<organism evidence="1 2">
    <name type="scientific">Motilibacter deserti</name>
    <dbReference type="NCBI Taxonomy" id="2714956"/>
    <lineage>
        <taxon>Bacteria</taxon>
        <taxon>Bacillati</taxon>
        <taxon>Actinomycetota</taxon>
        <taxon>Actinomycetes</taxon>
        <taxon>Motilibacterales</taxon>
        <taxon>Motilibacteraceae</taxon>
        <taxon>Motilibacter</taxon>
    </lineage>
</organism>
<evidence type="ECO:0000313" key="2">
    <source>
        <dbReference type="Proteomes" id="UP000800981"/>
    </source>
</evidence>
<comment type="caution">
    <text evidence="1">The sequence shown here is derived from an EMBL/GenBank/DDBJ whole genome shotgun (WGS) entry which is preliminary data.</text>
</comment>
<gene>
    <name evidence="1" type="ORF">G9H71_14740</name>
</gene>
<keyword evidence="2" id="KW-1185">Reference proteome</keyword>
<evidence type="ECO:0000313" key="1">
    <source>
        <dbReference type="EMBL" id="NHC15044.1"/>
    </source>
</evidence>
<dbReference type="EMBL" id="JAANNP010000015">
    <property type="protein sequence ID" value="NHC15044.1"/>
    <property type="molecule type" value="Genomic_DNA"/>
</dbReference>